<reference evidence="2" key="1">
    <citation type="submission" date="2023-08" db="EMBL/GenBank/DDBJ databases">
        <authorList>
            <person name="Alioto T."/>
            <person name="Alioto T."/>
            <person name="Gomez Garrido J."/>
        </authorList>
    </citation>
    <scope>NUCLEOTIDE SEQUENCE</scope>
</reference>
<name>A0AAV1GTD0_XYRNO</name>
<evidence type="ECO:0000256" key="1">
    <source>
        <dbReference type="SAM" id="MobiDB-lite"/>
    </source>
</evidence>
<evidence type="ECO:0000313" key="2">
    <source>
        <dbReference type="EMBL" id="CAJ1076480.1"/>
    </source>
</evidence>
<dbReference type="EMBL" id="OY660879">
    <property type="protein sequence ID" value="CAJ1076480.1"/>
    <property type="molecule type" value="Genomic_DNA"/>
</dbReference>
<sequence length="257" mass="30252">MVTPAFVKKKWENLKQKYKDLKCPKTGVSTVRGETTAASWKWYTLMDEAIGGRPSITLPVLIALLSQDAAVVSTPSVVSPGGDSSTTSTPKRWLVDVVEALRELREKEAQLELEAREREARHEEIEERRRKEDIEIEQRRRQEDLEREERGRREDTEREERRKREAVGREERIWREMRERDERRERDMAVREDCHPVPVFCSTDEARRCWLWKVPRCFFHSVCLWLQQVPIAEANVVEDYAAGDDLRHKSHIPPPVP</sequence>
<accession>A0AAV1GTD0</accession>
<proteinExistence type="predicted"/>
<keyword evidence="3" id="KW-1185">Reference proteome</keyword>
<evidence type="ECO:0000313" key="3">
    <source>
        <dbReference type="Proteomes" id="UP001178508"/>
    </source>
</evidence>
<dbReference type="AlphaFoldDB" id="A0AAV1GTD0"/>
<protein>
    <submittedName>
        <fullName evidence="2">Uncharacterized protein LOC125297728</fullName>
    </submittedName>
</protein>
<gene>
    <name evidence="2" type="ORF">XNOV1_A033368</name>
</gene>
<organism evidence="2 3">
    <name type="scientific">Xyrichtys novacula</name>
    <name type="common">Pearly razorfish</name>
    <name type="synonym">Hemipteronotus novacula</name>
    <dbReference type="NCBI Taxonomy" id="13765"/>
    <lineage>
        <taxon>Eukaryota</taxon>
        <taxon>Metazoa</taxon>
        <taxon>Chordata</taxon>
        <taxon>Craniata</taxon>
        <taxon>Vertebrata</taxon>
        <taxon>Euteleostomi</taxon>
        <taxon>Actinopterygii</taxon>
        <taxon>Neopterygii</taxon>
        <taxon>Teleostei</taxon>
        <taxon>Neoteleostei</taxon>
        <taxon>Acanthomorphata</taxon>
        <taxon>Eupercaria</taxon>
        <taxon>Labriformes</taxon>
        <taxon>Labridae</taxon>
        <taxon>Xyrichtys</taxon>
    </lineage>
</organism>
<dbReference type="Proteomes" id="UP001178508">
    <property type="component" value="Chromosome 16"/>
</dbReference>
<feature type="region of interest" description="Disordered" evidence="1">
    <location>
        <begin position="140"/>
        <end position="162"/>
    </location>
</feature>